<reference evidence="3" key="1">
    <citation type="submission" date="2003-08" db="EMBL/GenBank/DDBJ databases">
        <authorList>
            <person name="Birren B."/>
            <person name="Nusbaum C."/>
            <person name="Abebe A."/>
            <person name="Abouelleil A."/>
            <person name="Adekoya E."/>
            <person name="Ait-zahra M."/>
            <person name="Allen N."/>
            <person name="Allen T."/>
            <person name="An P."/>
            <person name="Anderson M."/>
            <person name="Anderson S."/>
            <person name="Arachchi H."/>
            <person name="Armbruster J."/>
            <person name="Bachantsang P."/>
            <person name="Baldwin J."/>
            <person name="Barry A."/>
            <person name="Bayul T."/>
            <person name="Blitshsteyn B."/>
            <person name="Bloom T."/>
            <person name="Blye J."/>
            <person name="Boguslavskiy L."/>
            <person name="Borowsky M."/>
            <person name="Boukhgalter B."/>
            <person name="Brunache A."/>
            <person name="Butler J."/>
            <person name="Calixte N."/>
            <person name="Calvo S."/>
            <person name="Camarata J."/>
            <person name="Campo K."/>
            <person name="Chang J."/>
            <person name="Cheshatsang Y."/>
            <person name="Citroen M."/>
            <person name="Collymore A."/>
            <person name="Considine T."/>
            <person name="Cook A."/>
            <person name="Cooke P."/>
            <person name="Corum B."/>
            <person name="Cuomo C."/>
            <person name="David R."/>
            <person name="Dawoe T."/>
            <person name="Degray S."/>
            <person name="Dodge S."/>
            <person name="Dooley K."/>
            <person name="Dorje P."/>
            <person name="Dorjee K."/>
            <person name="Dorris L."/>
            <person name="Duffey N."/>
            <person name="Dupes A."/>
            <person name="Elkins T."/>
            <person name="Engels R."/>
            <person name="Erickson J."/>
            <person name="Farina A."/>
            <person name="Faro S."/>
            <person name="Ferreira P."/>
            <person name="Fischer H."/>
            <person name="Fitzgerald M."/>
            <person name="Foley K."/>
            <person name="Gage D."/>
            <person name="Galagan J."/>
            <person name="Gearin G."/>
            <person name="Gnerre S."/>
            <person name="Gnirke A."/>
            <person name="Goyette A."/>
            <person name="Graham J."/>
            <person name="Grandbois E."/>
            <person name="Gyaltsen K."/>
            <person name="Hafez N."/>
            <person name="Hagopian D."/>
            <person name="Hagos B."/>
            <person name="Hall J."/>
            <person name="Hatcher B."/>
            <person name="Heller A."/>
            <person name="Higgins H."/>
            <person name="Honan T."/>
            <person name="Horn A."/>
            <person name="Houde N."/>
            <person name="Hughes L."/>
            <person name="Hulme W."/>
            <person name="Husby E."/>
            <person name="Iliev I."/>
            <person name="Jaffe D."/>
            <person name="Jones C."/>
            <person name="Kamal M."/>
            <person name="Kamat A."/>
            <person name="Kamvysselis M."/>
            <person name="Karlsson E."/>
            <person name="Kells C."/>
            <person name="Kieu A."/>
            <person name="Kisner P."/>
            <person name="Kodira C."/>
            <person name="Kulbokas E."/>
            <person name="Labutti K."/>
            <person name="Lama D."/>
            <person name="Landers T."/>
            <person name="Leger J."/>
            <person name="Levine S."/>
            <person name="Lewis D."/>
            <person name="Lewis T."/>
            <person name="Lindblad-toh K."/>
            <person name="Liu X."/>
            <person name="Lokyitsang T."/>
            <person name="Lokyitsang Y."/>
            <person name="Lucien O."/>
            <person name="Lui A."/>
            <person name="Ma L.J."/>
            <person name="Mabbitt R."/>
            <person name="Macdonald J."/>
            <person name="Maclean C."/>
            <person name="Major J."/>
            <person name="Manning J."/>
            <person name="Marabella R."/>
            <person name="Maru K."/>
            <person name="Matthews C."/>
            <person name="Mauceli E."/>
            <person name="Mccarthy M."/>
            <person name="Mcdonough S."/>
            <person name="Mcghee T."/>
            <person name="Meldrim J."/>
            <person name="Meneus L."/>
            <person name="Mesirov J."/>
            <person name="Mihalev A."/>
            <person name="Mihova T."/>
            <person name="Mikkelsen T."/>
            <person name="Mlenga V."/>
            <person name="Moru K."/>
            <person name="Mozes J."/>
            <person name="Mulrain L."/>
            <person name="Munson G."/>
            <person name="Naylor J."/>
            <person name="Newes C."/>
            <person name="Nguyen C."/>
            <person name="Nguyen N."/>
            <person name="Nguyen T."/>
            <person name="Nicol R."/>
            <person name="Nielsen C."/>
            <person name="Nizzari M."/>
            <person name="Norbu C."/>
            <person name="Norbu N."/>
            <person name="O'donnell P."/>
            <person name="Okoawo O."/>
            <person name="O'leary S."/>
            <person name="Omotosho B."/>
            <person name="O'neill K."/>
            <person name="Osman S."/>
            <person name="Parker S."/>
            <person name="Perrin D."/>
            <person name="Phunkhang P."/>
            <person name="Piqani B."/>
            <person name="Purcell S."/>
            <person name="Rachupka T."/>
            <person name="Ramasamy U."/>
            <person name="Rameau R."/>
            <person name="Ray V."/>
            <person name="Raymond C."/>
            <person name="Retta R."/>
            <person name="Richardson S."/>
            <person name="Rise C."/>
            <person name="Rodriguez J."/>
            <person name="Rogers J."/>
            <person name="Rogov P."/>
            <person name="Rutman M."/>
            <person name="Schupbach R."/>
            <person name="Seaman C."/>
            <person name="Settipalli S."/>
            <person name="Sharpe T."/>
            <person name="Sheridan J."/>
            <person name="Sherpa N."/>
            <person name="Shi J."/>
            <person name="Smirnov S."/>
            <person name="Smith C."/>
            <person name="Sougnez C."/>
            <person name="Spencer B."/>
            <person name="Stalker J."/>
            <person name="Stange-thomann N."/>
            <person name="Stavropoulos S."/>
            <person name="Stetson K."/>
            <person name="Stone C."/>
            <person name="Stone S."/>
            <person name="Stubbs M."/>
            <person name="Talamas J."/>
            <person name="Tchuinga P."/>
            <person name="Tenzing P."/>
            <person name="Tesfaye S."/>
            <person name="Theodore J."/>
            <person name="Thoulutsang Y."/>
            <person name="Topham K."/>
            <person name="Towey S."/>
            <person name="Tsamla T."/>
            <person name="Tsomo N."/>
            <person name="Vallee D."/>
            <person name="Vassiliev H."/>
            <person name="Venkataraman V."/>
            <person name="Vinson J."/>
            <person name="Vo A."/>
            <person name="Wade C."/>
            <person name="Wang S."/>
            <person name="Wangchuk T."/>
            <person name="Wangdi T."/>
            <person name="Whittaker C."/>
            <person name="Wilkinson J."/>
            <person name="Wu Y."/>
            <person name="Wyman D."/>
            <person name="Yadav S."/>
            <person name="Yang S."/>
            <person name="Yang X."/>
            <person name="Yeager S."/>
            <person name="Yee E."/>
            <person name="Young G."/>
            <person name="Zainoun J."/>
            <person name="Zembeck L."/>
            <person name="Zimmer A."/>
            <person name="Zody M."/>
            <person name="Lander E."/>
        </authorList>
    </citation>
    <scope>NUCLEOTIDE SEQUENCE [LARGE SCALE GENOMIC DNA]</scope>
</reference>
<reference evidence="2" key="2">
    <citation type="submission" date="2025-08" db="UniProtKB">
        <authorList>
            <consortium name="Ensembl"/>
        </authorList>
    </citation>
    <scope>IDENTIFICATION</scope>
</reference>
<dbReference type="PANTHER" id="PTHR46810:SF1">
    <property type="entry name" value="INACTIVE POLYGLYCYLASE TTLL10"/>
    <property type="match status" value="1"/>
</dbReference>
<dbReference type="OMA" id="SRMWICK"/>
<dbReference type="AlphaFoldDB" id="H2ZJA2"/>
<dbReference type="PANTHER" id="PTHR46810">
    <property type="entry name" value="INACTIVE POLYGLYCYLASE TTLL10"/>
    <property type="match status" value="1"/>
</dbReference>
<dbReference type="Gene3D" id="3.30.470.20">
    <property type="entry name" value="ATP-grasp fold, B domain"/>
    <property type="match status" value="1"/>
</dbReference>
<name>H2ZJA2_CIOSA</name>
<protein>
    <recommendedName>
        <fullName evidence="4">Tubulin--tyrosine ligase-like protein 9</fullName>
    </recommendedName>
</protein>
<dbReference type="InterPro" id="IPR004344">
    <property type="entry name" value="TTL/TTLL_fam"/>
</dbReference>
<feature type="coiled-coil region" evidence="1">
    <location>
        <begin position="146"/>
        <end position="173"/>
    </location>
</feature>
<dbReference type="STRING" id="51511.ENSCSAVP00000017668"/>
<evidence type="ECO:0000256" key="1">
    <source>
        <dbReference type="SAM" id="Coils"/>
    </source>
</evidence>
<dbReference type="eggNOG" id="KOG2157">
    <property type="taxonomic scope" value="Eukaryota"/>
</dbReference>
<dbReference type="GeneTree" id="ENSGT00940000160919"/>
<dbReference type="HOGENOM" id="CLU_022993_2_0_1"/>
<dbReference type="PROSITE" id="PS51221">
    <property type="entry name" value="TTL"/>
    <property type="match status" value="1"/>
</dbReference>
<evidence type="ECO:0008006" key="4">
    <source>
        <dbReference type="Google" id="ProtNLM"/>
    </source>
</evidence>
<dbReference type="GO" id="GO:0070737">
    <property type="term" value="F:protein-glycine ligase activity, elongating"/>
    <property type="evidence" value="ECO:0007669"/>
    <property type="project" value="TreeGrafter"/>
</dbReference>
<evidence type="ECO:0000313" key="3">
    <source>
        <dbReference type="Proteomes" id="UP000007875"/>
    </source>
</evidence>
<evidence type="ECO:0000313" key="2">
    <source>
        <dbReference type="Ensembl" id="ENSCSAVP00000017668.1"/>
    </source>
</evidence>
<keyword evidence="3" id="KW-1185">Reference proteome</keyword>
<proteinExistence type="predicted"/>
<organism evidence="2 3">
    <name type="scientific">Ciona savignyi</name>
    <name type="common">Pacific transparent sea squirt</name>
    <dbReference type="NCBI Taxonomy" id="51511"/>
    <lineage>
        <taxon>Eukaryota</taxon>
        <taxon>Metazoa</taxon>
        <taxon>Chordata</taxon>
        <taxon>Tunicata</taxon>
        <taxon>Ascidiacea</taxon>
        <taxon>Phlebobranchia</taxon>
        <taxon>Cionidae</taxon>
        <taxon>Ciona</taxon>
    </lineage>
</organism>
<accession>H2ZJA2</accession>
<dbReference type="Pfam" id="PF03133">
    <property type="entry name" value="TTL"/>
    <property type="match status" value="1"/>
</dbReference>
<dbReference type="InParanoid" id="H2ZJA2"/>
<dbReference type="Proteomes" id="UP000007875">
    <property type="component" value="Unassembled WGS sequence"/>
</dbReference>
<dbReference type="SUPFAM" id="SSF56059">
    <property type="entry name" value="Glutathione synthetase ATP-binding domain-like"/>
    <property type="match status" value="1"/>
</dbReference>
<reference evidence="2" key="3">
    <citation type="submission" date="2025-09" db="UniProtKB">
        <authorList>
            <consortium name="Ensembl"/>
        </authorList>
    </citation>
    <scope>IDENTIFICATION</scope>
</reference>
<keyword evidence="1" id="KW-0175">Coiled coil</keyword>
<dbReference type="Ensembl" id="ENSCSAVT00000017860.1">
    <property type="protein sequence ID" value="ENSCSAVP00000017668.1"/>
    <property type="gene ID" value="ENSCSAVG00000010402.1"/>
</dbReference>
<sequence length="362" mass="42963">PYFYVGGGNGAQLVDDTLTAMGWERIYDKTREDYKLKWCEIKSHNNYHNFRDAVLPNTQQQTTHNKDRPAHLQEYDRVMNKVKKGKPSRCVISFFEHRIMRYQDFIPETYRLDIRDDREAFFEVYVDGELWISKPTGMNQGKGIYLIRNMADIAKIQDRIVELEDEALNSRKLPFRSPMARIVQRYIPNPLLLDGRKFDVRNYLLIACVNPLVVFYCDGYCRLTCMPYDLHSTDLTGHLTNQFMQKKNPLYEEVKEDTVWSMDKFNDYINEHHMAQHNLPEDWVHVLLKRRCQQIMMQCFQAVRHKLECRLGFFDLIGCDFLVDDQFKITLLEMNCNPALHTNCETLREIMPDIVDETLSKF</sequence>
<dbReference type="InterPro" id="IPR027752">
    <property type="entry name" value="TTLL10"/>
</dbReference>